<evidence type="ECO:0000256" key="1">
    <source>
        <dbReference type="SAM" id="MobiDB-lite"/>
    </source>
</evidence>
<dbReference type="AlphaFoldDB" id="A0AAW0GMP4"/>
<accession>A0AAW0GMP4</accession>
<protein>
    <submittedName>
        <fullName evidence="2">Uncharacterized protein</fullName>
    </submittedName>
</protein>
<proteinExistence type="predicted"/>
<gene>
    <name evidence="2" type="ORF">QCA50_003481</name>
</gene>
<sequence>MWRVPWVFSAVGRHPPPSTRSHPYGETNHRMARPNPLSWNTSITNGTFEPYLLEGRAFYSSPRVFPFINSSPPGLEGCKCLDTTSQMQPVPCYIRPRLPP</sequence>
<dbReference type="Proteomes" id="UP001385951">
    <property type="component" value="Unassembled WGS sequence"/>
</dbReference>
<reference evidence="2 3" key="1">
    <citation type="submission" date="2022-09" db="EMBL/GenBank/DDBJ databases">
        <authorList>
            <person name="Palmer J.M."/>
        </authorList>
    </citation>
    <scope>NUCLEOTIDE SEQUENCE [LARGE SCALE GENOMIC DNA]</scope>
    <source>
        <strain evidence="2 3">DSM 7382</strain>
    </source>
</reference>
<feature type="region of interest" description="Disordered" evidence="1">
    <location>
        <begin position="12"/>
        <end position="39"/>
    </location>
</feature>
<evidence type="ECO:0000313" key="3">
    <source>
        <dbReference type="Proteomes" id="UP001385951"/>
    </source>
</evidence>
<evidence type="ECO:0000313" key="2">
    <source>
        <dbReference type="EMBL" id="KAK7693907.1"/>
    </source>
</evidence>
<dbReference type="EMBL" id="JASBNA010000003">
    <property type="protein sequence ID" value="KAK7693907.1"/>
    <property type="molecule type" value="Genomic_DNA"/>
</dbReference>
<name>A0AAW0GMP4_9APHY</name>
<keyword evidence="3" id="KW-1185">Reference proteome</keyword>
<comment type="caution">
    <text evidence="2">The sequence shown here is derived from an EMBL/GenBank/DDBJ whole genome shotgun (WGS) entry which is preliminary data.</text>
</comment>
<organism evidence="2 3">
    <name type="scientific">Cerrena zonata</name>
    <dbReference type="NCBI Taxonomy" id="2478898"/>
    <lineage>
        <taxon>Eukaryota</taxon>
        <taxon>Fungi</taxon>
        <taxon>Dikarya</taxon>
        <taxon>Basidiomycota</taxon>
        <taxon>Agaricomycotina</taxon>
        <taxon>Agaricomycetes</taxon>
        <taxon>Polyporales</taxon>
        <taxon>Cerrenaceae</taxon>
        <taxon>Cerrena</taxon>
    </lineage>
</organism>